<dbReference type="InterPro" id="IPR014729">
    <property type="entry name" value="Rossmann-like_a/b/a_fold"/>
</dbReference>
<dbReference type="PANTHER" id="PTHR43169">
    <property type="entry name" value="EXSB FAMILY PROTEIN"/>
    <property type="match status" value="1"/>
</dbReference>
<dbReference type="PANTHER" id="PTHR43169:SF2">
    <property type="entry name" value="NAD_GMP SYNTHASE DOMAIN-CONTAINING PROTEIN"/>
    <property type="match status" value="1"/>
</dbReference>
<evidence type="ECO:0000313" key="2">
    <source>
        <dbReference type="EMBL" id="MEA5391879.1"/>
    </source>
</evidence>
<gene>
    <name evidence="2" type="primary">larE</name>
    <name evidence="2" type="ORF">VB738_11485</name>
</gene>
<dbReference type="Proteomes" id="UP001304461">
    <property type="component" value="Unassembled WGS sequence"/>
</dbReference>
<reference evidence="2 3" key="1">
    <citation type="submission" date="2023-12" db="EMBL/GenBank/DDBJ databases">
        <title>Baltic Sea Cyanobacteria.</title>
        <authorList>
            <person name="Delbaje E."/>
            <person name="Fewer D.P."/>
            <person name="Shishido T.K."/>
        </authorList>
    </citation>
    <scope>NUCLEOTIDE SEQUENCE [LARGE SCALE GENOMIC DNA]</scope>
    <source>
        <strain evidence="2 3">UHCC 0139</strain>
    </source>
</reference>
<keyword evidence="3" id="KW-1185">Reference proteome</keyword>
<feature type="domain" description="NAD/GMP synthase" evidence="1">
    <location>
        <begin position="30"/>
        <end position="91"/>
    </location>
</feature>
<accession>A0ABU5RVS8</accession>
<proteinExistence type="predicted"/>
<organism evidence="2 3">
    <name type="scientific">Cyanobium gracile UHCC 0139</name>
    <dbReference type="NCBI Taxonomy" id="3110308"/>
    <lineage>
        <taxon>Bacteria</taxon>
        <taxon>Bacillati</taxon>
        <taxon>Cyanobacteriota</taxon>
        <taxon>Cyanophyceae</taxon>
        <taxon>Synechococcales</taxon>
        <taxon>Prochlorococcaceae</taxon>
        <taxon>Cyanobium</taxon>
    </lineage>
</organism>
<dbReference type="InterPro" id="IPR052188">
    <property type="entry name" value="Ni-pincer_cofactor_biosynth"/>
</dbReference>
<dbReference type="CDD" id="cd01990">
    <property type="entry name" value="LarE-like"/>
    <property type="match status" value="1"/>
</dbReference>
<dbReference type="InterPro" id="IPR022310">
    <property type="entry name" value="NAD/GMP_synthase"/>
</dbReference>
<dbReference type="Pfam" id="PF02540">
    <property type="entry name" value="NAD_synthase"/>
    <property type="match status" value="1"/>
</dbReference>
<evidence type="ECO:0000313" key="3">
    <source>
        <dbReference type="Proteomes" id="UP001304461"/>
    </source>
</evidence>
<dbReference type="Gene3D" id="3.40.50.620">
    <property type="entry name" value="HUPs"/>
    <property type="match status" value="1"/>
</dbReference>
<evidence type="ECO:0000259" key="1">
    <source>
        <dbReference type="Pfam" id="PF02540"/>
    </source>
</evidence>
<dbReference type="NCBIfam" id="TIGR00268">
    <property type="entry name" value="ATP-dependent sacrificial sulfur transferase LarE"/>
    <property type="match status" value="1"/>
</dbReference>
<dbReference type="PIRSF" id="PIRSF006661">
    <property type="entry name" value="PP-lp_UCP006661"/>
    <property type="match status" value="1"/>
</dbReference>
<dbReference type="InterPro" id="IPR005232">
    <property type="entry name" value="LarE"/>
</dbReference>
<dbReference type="RefSeq" id="WP_323305860.1">
    <property type="nucleotide sequence ID" value="NZ_JAYGHX010000006.1"/>
</dbReference>
<comment type="caution">
    <text evidence="2">The sequence shown here is derived from an EMBL/GenBank/DDBJ whole genome shotgun (WGS) entry which is preliminary data.</text>
</comment>
<sequence length="290" mass="31180">MPAIRRLSLLEALPAPLERGLEALCRQLDAFPQVVVAYSGGVDSALVAALAGDRLGERALAVTGVSPALAPHLRREASDQARWLGLRHREVPTAELADPAYTSNPEDRCYACKRELHRLLAPIAAAARGAQVLDGVNRDDLGDHRPGIRAAREFGVRSPLAEAGIDKAGVRQLSRALGLPWWDKPSQPCLASRFPYGEPISATRLARVAAAEDWLRQRGFPELRVRSQGETARIEIPAAGLTAALERLAQGELRPELVGAFRAMGFSAVALDLEGLVSGKLNRALASEPH</sequence>
<keyword evidence="2" id="KW-0808">Transferase</keyword>
<name>A0ABU5RVS8_9CYAN</name>
<protein>
    <submittedName>
        <fullName evidence="2">ATP-dependent sacrificial sulfur transferase LarE</fullName>
    </submittedName>
</protein>
<dbReference type="SUPFAM" id="SSF52402">
    <property type="entry name" value="Adenine nucleotide alpha hydrolases-like"/>
    <property type="match status" value="1"/>
</dbReference>
<dbReference type="GO" id="GO:0016740">
    <property type="term" value="F:transferase activity"/>
    <property type="evidence" value="ECO:0007669"/>
    <property type="project" value="UniProtKB-KW"/>
</dbReference>
<dbReference type="EMBL" id="JAYGHX010000006">
    <property type="protein sequence ID" value="MEA5391879.1"/>
    <property type="molecule type" value="Genomic_DNA"/>
</dbReference>